<evidence type="ECO:0000313" key="9">
    <source>
        <dbReference type="Proteomes" id="UP000355283"/>
    </source>
</evidence>
<feature type="domain" description="TAFII55 protein conserved region" evidence="7">
    <location>
        <begin position="6"/>
        <end position="214"/>
    </location>
</feature>
<feature type="compositionally biased region" description="Low complexity" evidence="6">
    <location>
        <begin position="338"/>
        <end position="352"/>
    </location>
</feature>
<dbReference type="PANTHER" id="PTHR12228">
    <property type="entry name" value="TRANSCRIPTION INITIATION FACTOR TFIID 55 KD SUBUNIT-RELATED"/>
    <property type="match status" value="1"/>
</dbReference>
<feature type="region of interest" description="Disordered" evidence="6">
    <location>
        <begin position="370"/>
        <end position="436"/>
    </location>
</feature>
<dbReference type="SMART" id="SM01370">
    <property type="entry name" value="TAFII55_N"/>
    <property type="match status" value="1"/>
</dbReference>
<evidence type="ECO:0000256" key="6">
    <source>
        <dbReference type="SAM" id="MobiDB-lite"/>
    </source>
</evidence>
<name>A0A4D9CRB1_9STRA</name>
<keyword evidence="4" id="KW-0804">Transcription</keyword>
<dbReference type="OrthoDB" id="153872at2759"/>
<dbReference type="GO" id="GO:0005669">
    <property type="term" value="C:transcription factor TFIID complex"/>
    <property type="evidence" value="ECO:0007669"/>
    <property type="project" value="InterPro"/>
</dbReference>
<dbReference type="Pfam" id="PF04658">
    <property type="entry name" value="TAFII55_N"/>
    <property type="match status" value="1"/>
</dbReference>
<evidence type="ECO:0000256" key="5">
    <source>
        <dbReference type="ARBA" id="ARBA00023242"/>
    </source>
</evidence>
<dbReference type="InterPro" id="IPR006751">
    <property type="entry name" value="TAFII55_prot_cons_reg"/>
</dbReference>
<proteinExistence type="inferred from homology"/>
<dbReference type="CDD" id="cd08047">
    <property type="entry name" value="TAF7"/>
    <property type="match status" value="1"/>
</dbReference>
<dbReference type="InterPro" id="IPR037817">
    <property type="entry name" value="TAF7"/>
</dbReference>
<feature type="region of interest" description="Disordered" evidence="6">
    <location>
        <begin position="294"/>
        <end position="352"/>
    </location>
</feature>
<evidence type="ECO:0000256" key="3">
    <source>
        <dbReference type="ARBA" id="ARBA00023015"/>
    </source>
</evidence>
<dbReference type="GO" id="GO:0016251">
    <property type="term" value="F:RNA polymerase II general transcription initiation factor activity"/>
    <property type="evidence" value="ECO:0007669"/>
    <property type="project" value="TreeGrafter"/>
</dbReference>
<comment type="caution">
    <text evidence="8">The sequence shown here is derived from an EMBL/GenBank/DDBJ whole genome shotgun (WGS) entry which is preliminary data.</text>
</comment>
<keyword evidence="5" id="KW-0539">Nucleus</keyword>
<comment type="subcellular location">
    <subcellularLocation>
        <location evidence="1">Nucleus</location>
    </subcellularLocation>
</comment>
<evidence type="ECO:0000259" key="7">
    <source>
        <dbReference type="SMART" id="SM01370"/>
    </source>
</evidence>
<keyword evidence="9" id="KW-1185">Reference proteome</keyword>
<comment type="similarity">
    <text evidence="2">Belongs to the TAF7 family.</text>
</comment>
<evidence type="ECO:0000256" key="1">
    <source>
        <dbReference type="ARBA" id="ARBA00004123"/>
    </source>
</evidence>
<reference evidence="8 9" key="1">
    <citation type="submission" date="2019-01" db="EMBL/GenBank/DDBJ databases">
        <title>Nuclear Genome Assembly of the Microalgal Biofuel strain Nannochloropsis salina CCMP1776.</title>
        <authorList>
            <person name="Hovde B."/>
        </authorList>
    </citation>
    <scope>NUCLEOTIDE SEQUENCE [LARGE SCALE GENOMIC DNA]</scope>
    <source>
        <strain evidence="8 9">CCMP1776</strain>
    </source>
</reference>
<evidence type="ECO:0000256" key="2">
    <source>
        <dbReference type="ARBA" id="ARBA00009368"/>
    </source>
</evidence>
<dbReference type="PANTHER" id="PTHR12228:SF0">
    <property type="entry name" value="TATA-BOX BINDING PROTEIN ASSOCIATED FACTOR 7"/>
    <property type="match status" value="1"/>
</dbReference>
<organism evidence="8 9">
    <name type="scientific">Nannochloropsis salina CCMP1776</name>
    <dbReference type="NCBI Taxonomy" id="1027361"/>
    <lineage>
        <taxon>Eukaryota</taxon>
        <taxon>Sar</taxon>
        <taxon>Stramenopiles</taxon>
        <taxon>Ochrophyta</taxon>
        <taxon>Eustigmatophyceae</taxon>
        <taxon>Eustigmatales</taxon>
        <taxon>Monodopsidaceae</taxon>
        <taxon>Microchloropsis</taxon>
        <taxon>Microchloropsis salina</taxon>
    </lineage>
</organism>
<sequence>MSGHYAQQAFVLRLPEHLEESIRARLRAGNMDGVQLTARPDGSEGLPNYAAKRGGLLELRLGGSRRAAEEDLYSDGKDDESERARVFPARLVNLPCVVEVHKTVDYVTLFKSADVGQMVVVYKDEAAMLEDMLREEEERGKMREKGGKDDEAKAELSLRAQLDYYHSGLTPPTTNIVRRRFAETRMHGPYPAATVAKVQGELAAHVAALEEKREVSEVVEDVVDFEDYMADMHGQPVTIAEDSALWLEHPELLIHRPVVLAPDDPALGPAASALPAAPKPFPADAAYDPAFIQEGSTAPTSKGSSRPGKGGGGRGSPARGRGGRSTRSARNGRRGRTQRQGGADASPAARAAASDSYLPPVAISGCPEGASAPLIMLEPPAGPPSYGEMQPPPPPPSHRRHREPKESRITGGQRVGGPVITGNLPAPDVPPDPEFDNAFLAEDGEDDFLDFLEGGVEEEGGLMDEGFLEL</sequence>
<dbReference type="EMBL" id="SDOX01000128">
    <property type="protein sequence ID" value="TFJ81326.1"/>
    <property type="molecule type" value="Genomic_DNA"/>
</dbReference>
<keyword evidence="3" id="KW-0805">Transcription regulation</keyword>
<dbReference type="AlphaFoldDB" id="A0A4D9CRB1"/>
<gene>
    <name evidence="8" type="ORF">NSK_007287</name>
</gene>
<dbReference type="Proteomes" id="UP000355283">
    <property type="component" value="Unassembled WGS sequence"/>
</dbReference>
<evidence type="ECO:0000256" key="4">
    <source>
        <dbReference type="ARBA" id="ARBA00023163"/>
    </source>
</evidence>
<accession>A0A4D9CRB1</accession>
<dbReference type="GO" id="GO:0051123">
    <property type="term" value="P:RNA polymerase II preinitiation complex assembly"/>
    <property type="evidence" value="ECO:0007669"/>
    <property type="project" value="TreeGrafter"/>
</dbReference>
<protein>
    <recommendedName>
        <fullName evidence="7">TAFII55 protein conserved region domain-containing protein</fullName>
    </recommendedName>
</protein>
<evidence type="ECO:0000313" key="8">
    <source>
        <dbReference type="EMBL" id="TFJ81326.1"/>
    </source>
</evidence>